<feature type="region of interest" description="Disordered" evidence="1">
    <location>
        <begin position="143"/>
        <end position="171"/>
    </location>
</feature>
<dbReference type="AlphaFoldDB" id="A0AAE1IRM0"/>
<keyword evidence="2" id="KW-1133">Transmembrane helix</keyword>
<protein>
    <submittedName>
        <fullName evidence="3">Uncharacterized protein</fullName>
    </submittedName>
</protein>
<dbReference type="PANTHER" id="PTHR34379">
    <property type="entry name" value="OS07G0553800 PROTEIN"/>
    <property type="match status" value="1"/>
</dbReference>
<accession>A0AAE1IRM0</accession>
<keyword evidence="2" id="KW-0812">Transmembrane</keyword>
<reference evidence="3" key="1">
    <citation type="submission" date="2023-10" db="EMBL/GenBank/DDBJ databases">
        <title>Chromosome-level genome of the transformable northern wattle, Acacia crassicarpa.</title>
        <authorList>
            <person name="Massaro I."/>
            <person name="Sinha N.R."/>
            <person name="Poethig S."/>
            <person name="Leichty A.R."/>
        </authorList>
    </citation>
    <scope>NUCLEOTIDE SEQUENCE</scope>
    <source>
        <strain evidence="3">Acra3RX</strain>
        <tissue evidence="3">Leaf</tissue>
    </source>
</reference>
<dbReference type="InterPro" id="IPR040411">
    <property type="entry name" value="At5g23160-like"/>
</dbReference>
<evidence type="ECO:0000256" key="2">
    <source>
        <dbReference type="SAM" id="Phobius"/>
    </source>
</evidence>
<feature type="compositionally biased region" description="Basic and acidic residues" evidence="1">
    <location>
        <begin position="121"/>
        <end position="131"/>
    </location>
</feature>
<evidence type="ECO:0000256" key="1">
    <source>
        <dbReference type="SAM" id="MobiDB-lite"/>
    </source>
</evidence>
<feature type="region of interest" description="Disordered" evidence="1">
    <location>
        <begin position="102"/>
        <end position="131"/>
    </location>
</feature>
<comment type="caution">
    <text evidence="3">The sequence shown here is derived from an EMBL/GenBank/DDBJ whole genome shotgun (WGS) entry which is preliminary data.</text>
</comment>
<dbReference type="EMBL" id="JAWXYG010000013">
    <property type="protein sequence ID" value="KAK4255720.1"/>
    <property type="molecule type" value="Genomic_DNA"/>
</dbReference>
<feature type="compositionally biased region" description="Basic residues" evidence="1">
    <location>
        <begin position="102"/>
        <end position="114"/>
    </location>
</feature>
<gene>
    <name evidence="3" type="ORF">QN277_008684</name>
</gene>
<evidence type="ECO:0000313" key="3">
    <source>
        <dbReference type="EMBL" id="KAK4255720.1"/>
    </source>
</evidence>
<dbReference type="PANTHER" id="PTHR34379:SF6">
    <property type="entry name" value="PROTEIN 3F"/>
    <property type="match status" value="1"/>
</dbReference>
<organism evidence="3 4">
    <name type="scientific">Acacia crassicarpa</name>
    <name type="common">northern wattle</name>
    <dbReference type="NCBI Taxonomy" id="499986"/>
    <lineage>
        <taxon>Eukaryota</taxon>
        <taxon>Viridiplantae</taxon>
        <taxon>Streptophyta</taxon>
        <taxon>Embryophyta</taxon>
        <taxon>Tracheophyta</taxon>
        <taxon>Spermatophyta</taxon>
        <taxon>Magnoliopsida</taxon>
        <taxon>eudicotyledons</taxon>
        <taxon>Gunneridae</taxon>
        <taxon>Pentapetalae</taxon>
        <taxon>rosids</taxon>
        <taxon>fabids</taxon>
        <taxon>Fabales</taxon>
        <taxon>Fabaceae</taxon>
        <taxon>Caesalpinioideae</taxon>
        <taxon>mimosoid clade</taxon>
        <taxon>Acacieae</taxon>
        <taxon>Acacia</taxon>
    </lineage>
</organism>
<sequence length="283" mass="31287">MESFNKAKTGRSKINHHNASFKGKFCLCFKPVSSVDDDGGEAFESAASFPTILSSALIADCRERTDGWPRRSSKKKGGDDNHDSFWQILKKAFNHTTLVKKISRRKGANKRKISRSSSIMKIEKNSKQECKSSSKLSNSSLFTRSSLSSSTNSSALSQASGSSSSLSSSTTTLSFTTPKLIKDKKKGTANHDDDDRTKALSYILVAGLLILILWGKFFAIICVSSGFYFMPHRSKQSEPPGPANKAEEEFDTADHKKKVIMEGLLERNRSRLMSIDYVTRSCV</sequence>
<proteinExistence type="predicted"/>
<feature type="region of interest" description="Disordered" evidence="1">
    <location>
        <begin position="233"/>
        <end position="252"/>
    </location>
</feature>
<evidence type="ECO:0000313" key="4">
    <source>
        <dbReference type="Proteomes" id="UP001293593"/>
    </source>
</evidence>
<dbReference type="Proteomes" id="UP001293593">
    <property type="component" value="Unassembled WGS sequence"/>
</dbReference>
<keyword evidence="4" id="KW-1185">Reference proteome</keyword>
<name>A0AAE1IRM0_9FABA</name>
<feature type="transmembrane region" description="Helical" evidence="2">
    <location>
        <begin position="199"/>
        <end position="229"/>
    </location>
</feature>
<keyword evidence="2" id="KW-0472">Membrane</keyword>